<accession>A0ACB7S7A3</accession>
<comment type="caution">
    <text evidence="1">The sequence shown here is derived from an EMBL/GenBank/DDBJ whole genome shotgun (WGS) entry which is preliminary data.</text>
</comment>
<gene>
    <name evidence="1" type="ORF">HPB50_022044</name>
</gene>
<proteinExistence type="predicted"/>
<evidence type="ECO:0000313" key="2">
    <source>
        <dbReference type="Proteomes" id="UP000821845"/>
    </source>
</evidence>
<reference evidence="1" key="1">
    <citation type="submission" date="2020-05" db="EMBL/GenBank/DDBJ databases">
        <title>Large-scale comparative analyses of tick genomes elucidate their genetic diversity and vector capacities.</title>
        <authorList>
            <person name="Jia N."/>
            <person name="Wang J."/>
            <person name="Shi W."/>
            <person name="Du L."/>
            <person name="Sun Y."/>
            <person name="Zhan W."/>
            <person name="Jiang J."/>
            <person name="Wang Q."/>
            <person name="Zhang B."/>
            <person name="Ji P."/>
            <person name="Sakyi L.B."/>
            <person name="Cui X."/>
            <person name="Yuan T."/>
            <person name="Jiang B."/>
            <person name="Yang W."/>
            <person name="Lam T.T.-Y."/>
            <person name="Chang Q."/>
            <person name="Ding S."/>
            <person name="Wang X."/>
            <person name="Zhu J."/>
            <person name="Ruan X."/>
            <person name="Zhao L."/>
            <person name="Wei J."/>
            <person name="Que T."/>
            <person name="Du C."/>
            <person name="Cheng J."/>
            <person name="Dai P."/>
            <person name="Han X."/>
            <person name="Huang E."/>
            <person name="Gao Y."/>
            <person name="Liu J."/>
            <person name="Shao H."/>
            <person name="Ye R."/>
            <person name="Li L."/>
            <person name="Wei W."/>
            <person name="Wang X."/>
            <person name="Wang C."/>
            <person name="Yang T."/>
            <person name="Huo Q."/>
            <person name="Li W."/>
            <person name="Guo W."/>
            <person name="Chen H."/>
            <person name="Zhou L."/>
            <person name="Ni X."/>
            <person name="Tian J."/>
            <person name="Zhou Y."/>
            <person name="Sheng Y."/>
            <person name="Liu T."/>
            <person name="Pan Y."/>
            <person name="Xia L."/>
            <person name="Li J."/>
            <person name="Zhao F."/>
            <person name="Cao W."/>
        </authorList>
    </citation>
    <scope>NUCLEOTIDE SEQUENCE</scope>
    <source>
        <strain evidence="1">Hyas-2018</strain>
    </source>
</reference>
<keyword evidence="2" id="KW-1185">Reference proteome</keyword>
<organism evidence="1 2">
    <name type="scientific">Hyalomma asiaticum</name>
    <name type="common">Tick</name>
    <dbReference type="NCBI Taxonomy" id="266040"/>
    <lineage>
        <taxon>Eukaryota</taxon>
        <taxon>Metazoa</taxon>
        <taxon>Ecdysozoa</taxon>
        <taxon>Arthropoda</taxon>
        <taxon>Chelicerata</taxon>
        <taxon>Arachnida</taxon>
        <taxon>Acari</taxon>
        <taxon>Parasitiformes</taxon>
        <taxon>Ixodida</taxon>
        <taxon>Ixodoidea</taxon>
        <taxon>Ixodidae</taxon>
        <taxon>Hyalomminae</taxon>
        <taxon>Hyalomma</taxon>
    </lineage>
</organism>
<dbReference type="EMBL" id="CM023485">
    <property type="protein sequence ID" value="KAH6931067.1"/>
    <property type="molecule type" value="Genomic_DNA"/>
</dbReference>
<evidence type="ECO:0000313" key="1">
    <source>
        <dbReference type="EMBL" id="KAH6931067.1"/>
    </source>
</evidence>
<name>A0ACB7S7A3_HYAAI</name>
<dbReference type="Proteomes" id="UP000821845">
    <property type="component" value="Chromosome 5"/>
</dbReference>
<sequence length="910" mass="100395">MSAAPRPGYCFGDDHFGRGVDPRGTTVLATDGGRAVIPCLAKLRVESRNDSAVLVRWFRGGDNSTEPFYSLDARSRRGGLSKGHHTRGEAWKGRSFFSVLQEPPSLKVNRVDYADRGTYVCDLLYASGRRYSATVALAVFGVDPRGTTVLATDGGRAVIPCLAKLRVESRNDSAVLVRWFRGGDNSTEPFYSLDARSRRGGLSKGHHTRGEAWKGRSFFSVLQEPPSLKVNRVDYADRGTYVCDLLYASGRRYSATVALAVFVPPTEFVIKDANGKAVRDSVGPYTEGDNLFLVCEIIGGKPRFLTTWQNNLGAAANVSSVVEEDDVHRTFLRIEPLRRHHWGLNATCTASILDGLFSKSLSVHVLIHLPPASTVITASHTELYFEEPAEFVCTSRGSRPAAEIRWFLGSSPVEPLLYRTTTDGNVTTSFVLVTPTKERNGERLKCVAFNKSLRGSELSSETLLEIKYKPQVTLEFGAGLKESMIYEGHDIFFVCNASAYPSITDVVWKLNGVPLEQQHEQHRLQPQQSANASSSPSTARGPLIVNQRYLVLRNVQSSDSGNYSCTVTNPEGVTTSKTLQIRIQHSPRCQNPQQQHHAKVVYTAPFEEVTLSCDVEADPSTNLTFRWSMKESHRASIATASVPPGEAVLREAAFARDFDGMARAFASRSVLTFVPLPEELHSTFQCWAKNPVGIQKKPCLFRLVPKEPPSHVRECQLLNKTLTSLLIECQRRSDDHHTFVMELHDASSNLLVRRVTSSTPRFQLSELHPTTYYTILVYTTNGVETSRTLNISISSTEAAMAKTYEKEGVLSKLNLGAIVGPIAGSIAIIAAAVCIACFCKKHHRRKEKPTVEETPASSQAEKSEMFSIPLGAQTKVDCKKDEMGSAVEVVAHYNHDISEKLPLQCYGSVL</sequence>
<protein>
    <submittedName>
        <fullName evidence="1">Uncharacterized protein</fullName>
    </submittedName>
</protein>